<dbReference type="InterPro" id="IPR035906">
    <property type="entry name" value="MetI-like_sf"/>
</dbReference>
<evidence type="ECO:0000256" key="7">
    <source>
        <dbReference type="RuleBase" id="RU363032"/>
    </source>
</evidence>
<comment type="subcellular location">
    <subcellularLocation>
        <location evidence="1 7">Cell membrane</location>
        <topology evidence="1 7">Multi-pass membrane protein</topology>
    </subcellularLocation>
</comment>
<keyword evidence="6 7" id="KW-0472">Membrane</keyword>
<dbReference type="GO" id="GO:0005886">
    <property type="term" value="C:plasma membrane"/>
    <property type="evidence" value="ECO:0007669"/>
    <property type="project" value="UniProtKB-SubCell"/>
</dbReference>
<dbReference type="AlphaFoldDB" id="E0RTV0"/>
<organism evidence="9 10">
    <name type="scientific">Winmispira thermophila (strain ATCC 49972 / DSM 6192 / RI 19.B1)</name>
    <name type="common">Spirochaeta thermophila</name>
    <dbReference type="NCBI Taxonomy" id="665571"/>
    <lineage>
        <taxon>Bacteria</taxon>
        <taxon>Pseudomonadati</taxon>
        <taxon>Spirochaetota</taxon>
        <taxon>Spirochaetia</taxon>
        <taxon>Winmispirales</taxon>
        <taxon>Winmispiraceae</taxon>
        <taxon>Winmispira</taxon>
    </lineage>
</organism>
<dbReference type="eggNOG" id="COG1175">
    <property type="taxonomic scope" value="Bacteria"/>
</dbReference>
<evidence type="ECO:0000313" key="9">
    <source>
        <dbReference type="EMBL" id="ADN02475.1"/>
    </source>
</evidence>
<dbReference type="EMBL" id="CP001698">
    <property type="protein sequence ID" value="ADN02475.1"/>
    <property type="molecule type" value="Genomic_DNA"/>
</dbReference>
<feature type="transmembrane region" description="Helical" evidence="7">
    <location>
        <begin position="138"/>
        <end position="158"/>
    </location>
</feature>
<dbReference type="InterPro" id="IPR000515">
    <property type="entry name" value="MetI-like"/>
</dbReference>
<protein>
    <submittedName>
        <fullName evidence="9">Transporter</fullName>
    </submittedName>
</protein>
<evidence type="ECO:0000259" key="8">
    <source>
        <dbReference type="PROSITE" id="PS50928"/>
    </source>
</evidence>
<keyword evidence="5 7" id="KW-1133">Transmembrane helix</keyword>
<dbReference type="Gene3D" id="1.10.3720.10">
    <property type="entry name" value="MetI-like"/>
    <property type="match status" value="1"/>
</dbReference>
<keyword evidence="3" id="KW-1003">Cell membrane</keyword>
<sequence length="326" mass="36524">MPRGVPTGTPLFRISQPQGVFMGTLQRGISGTGRGRVSPWDAAGWLLMLPTVVLFAFFVWEPLLESIRLSLYSAKGVRLQEFVGFKNYVDVVRHPDFWAAVRNTFLYTFWSLVIGFMVPIVMAVSINEMFAFRSFYKIGVYLPNVVPGMATVLLWAFLFRPGETGALNILLGKLGYPPQPWLSNPQWTIPLIVATLTWKSAGATTLIYIAGLQGIPSELYEASIIDGAGIWARVRHITIPQIFNLARTLLILQIIFVFQILYEPLVMTNGGPNNASVSLMLLVFRYAFEKYDYPKAGAVSVIISLILVFLTWLYFKLVKEQDTQGA</sequence>
<evidence type="ECO:0000256" key="6">
    <source>
        <dbReference type="ARBA" id="ARBA00023136"/>
    </source>
</evidence>
<proteinExistence type="inferred from homology"/>
<dbReference type="PANTHER" id="PTHR43227">
    <property type="entry name" value="BLL4140 PROTEIN"/>
    <property type="match status" value="1"/>
</dbReference>
<feature type="transmembrane region" description="Helical" evidence="7">
    <location>
        <begin position="242"/>
        <end position="262"/>
    </location>
</feature>
<evidence type="ECO:0000256" key="5">
    <source>
        <dbReference type="ARBA" id="ARBA00022989"/>
    </source>
</evidence>
<reference evidence="9 10" key="2">
    <citation type="journal article" date="2010" name="J. Bacteriol.">
        <title>Genome sequence of the polysaccharide-degrading, thermophilic anaerobe Spirochaeta thermophila DSM 6192.</title>
        <authorList>
            <person name="Angelov A."/>
            <person name="Liebl S."/>
            <person name="Ballschmiter M."/>
            <person name="Bomeke M."/>
            <person name="Lehmann R."/>
            <person name="Liesegang H."/>
            <person name="Daniel R."/>
            <person name="Liebl W."/>
        </authorList>
    </citation>
    <scope>NUCLEOTIDE SEQUENCE [LARGE SCALE GENOMIC DNA]</scope>
    <source>
        <strain evidence="10">ATCC 49972 / DSM 6192 / RI 19.B1</strain>
    </source>
</reference>
<dbReference type="Proteomes" id="UP000001296">
    <property type="component" value="Chromosome"/>
</dbReference>
<comment type="similarity">
    <text evidence="7">Belongs to the binding-protein-dependent transport system permease family.</text>
</comment>
<gene>
    <name evidence="9" type="ordered locus">STHERM_c15350</name>
</gene>
<evidence type="ECO:0000256" key="1">
    <source>
        <dbReference type="ARBA" id="ARBA00004651"/>
    </source>
</evidence>
<dbReference type="PANTHER" id="PTHR43227:SF7">
    <property type="entry name" value="ARABINOOLIGOSACCHARIDES TRANSPORT SYSTEM PERMEASE PROTEIN ARAP"/>
    <property type="match status" value="1"/>
</dbReference>
<feature type="transmembrane region" description="Helical" evidence="7">
    <location>
        <begin position="105"/>
        <end position="126"/>
    </location>
</feature>
<dbReference type="PROSITE" id="PS50928">
    <property type="entry name" value="ABC_TM1"/>
    <property type="match status" value="1"/>
</dbReference>
<dbReference type="GO" id="GO:0055085">
    <property type="term" value="P:transmembrane transport"/>
    <property type="evidence" value="ECO:0007669"/>
    <property type="project" value="InterPro"/>
</dbReference>
<dbReference type="InterPro" id="IPR050809">
    <property type="entry name" value="UgpAE/MalFG_permease"/>
</dbReference>
<feature type="transmembrane region" description="Helical" evidence="7">
    <location>
        <begin position="296"/>
        <end position="315"/>
    </location>
</feature>
<dbReference type="Pfam" id="PF00528">
    <property type="entry name" value="BPD_transp_1"/>
    <property type="match status" value="1"/>
</dbReference>
<dbReference type="SUPFAM" id="SSF161098">
    <property type="entry name" value="MetI-like"/>
    <property type="match status" value="1"/>
</dbReference>
<reference key="1">
    <citation type="submission" date="2009-08" db="EMBL/GenBank/DDBJ databases">
        <title>The genome sequence of Spirochaeta thermophila DSM6192.</title>
        <authorList>
            <person name="Angelov A."/>
            <person name="Mientus M."/>
            <person name="Wittenberg S."/>
            <person name="Lehmann R."/>
            <person name="Liesegang H."/>
            <person name="Daniel R."/>
            <person name="Liebl W."/>
        </authorList>
    </citation>
    <scope>NUCLEOTIDE SEQUENCE</scope>
    <source>
        <strain>DSM 6192</strain>
    </source>
</reference>
<keyword evidence="2 7" id="KW-0813">Transport</keyword>
<feature type="domain" description="ABC transmembrane type-1" evidence="8">
    <location>
        <begin position="101"/>
        <end position="314"/>
    </location>
</feature>
<feature type="transmembrane region" description="Helical" evidence="7">
    <location>
        <begin position="187"/>
        <end position="210"/>
    </location>
</feature>
<accession>E0RTV0</accession>
<evidence type="ECO:0000313" key="10">
    <source>
        <dbReference type="Proteomes" id="UP000001296"/>
    </source>
</evidence>
<evidence type="ECO:0000256" key="3">
    <source>
        <dbReference type="ARBA" id="ARBA00022475"/>
    </source>
</evidence>
<evidence type="ECO:0000256" key="2">
    <source>
        <dbReference type="ARBA" id="ARBA00022448"/>
    </source>
</evidence>
<dbReference type="CDD" id="cd06261">
    <property type="entry name" value="TM_PBP2"/>
    <property type="match status" value="1"/>
</dbReference>
<dbReference type="KEGG" id="sta:STHERM_c15350"/>
<evidence type="ECO:0000256" key="4">
    <source>
        <dbReference type="ARBA" id="ARBA00022692"/>
    </source>
</evidence>
<feature type="transmembrane region" description="Helical" evidence="7">
    <location>
        <begin position="42"/>
        <end position="60"/>
    </location>
</feature>
<keyword evidence="4 7" id="KW-0812">Transmembrane</keyword>
<dbReference type="PaxDb" id="665571-STHERM_c15350"/>
<name>E0RTV0_WINT6</name>
<dbReference type="HOGENOM" id="CLU_016047_0_2_12"/>